<dbReference type="RefSeq" id="WP_057704106.1">
    <property type="nucleotide sequence ID" value="NZ_JAUKOF010000033.1"/>
</dbReference>
<dbReference type="InterPro" id="IPR011006">
    <property type="entry name" value="CheY-like_superfamily"/>
</dbReference>
<sequence>MTNKALRILIADGQHFFRLKIERALNQLGYYRIAPIHRLDEVFSAVEFGDTPLDVLIINAALAHSVKFDLLWFIRDNPQIRHVLIYGQGERASPALAWCHVPNVLISAAPLPDPEALAAFMGKVECNTGWSNQGSGSNNPSGAQPITVSG</sequence>
<comment type="caution">
    <text evidence="2">The sequence shown here is derived from an EMBL/GenBank/DDBJ whole genome shotgun (WGS) entry which is preliminary data.</text>
</comment>
<evidence type="ECO:0000256" key="1">
    <source>
        <dbReference type="SAM" id="MobiDB-lite"/>
    </source>
</evidence>
<protein>
    <recommendedName>
        <fullName evidence="4">Chemotaxis protein CheY</fullName>
    </recommendedName>
</protein>
<dbReference type="AlphaFoldDB" id="A0A0R3A8F0"/>
<organism evidence="2 3">
    <name type="scientific">Pseudomonas paralactis</name>
    <dbReference type="NCBI Taxonomy" id="1615673"/>
    <lineage>
        <taxon>Bacteria</taxon>
        <taxon>Pseudomonadati</taxon>
        <taxon>Pseudomonadota</taxon>
        <taxon>Gammaproteobacteria</taxon>
        <taxon>Pseudomonadales</taxon>
        <taxon>Pseudomonadaceae</taxon>
        <taxon>Pseudomonas</taxon>
    </lineage>
</organism>
<reference evidence="2 3" key="1">
    <citation type="submission" date="2015-02" db="EMBL/GenBank/DDBJ databases">
        <title>Two Pseudomonas sp. nov., isolated from raw milk.</title>
        <authorList>
            <person name="Wenning M."/>
            <person name="von Neubeck M."/>
            <person name="Huptas C."/>
            <person name="Scherer S."/>
        </authorList>
    </citation>
    <scope>NUCLEOTIDE SEQUENCE [LARGE SCALE GENOMIC DNA]</scope>
    <source>
        <strain evidence="2 3">DSM 29164</strain>
    </source>
</reference>
<accession>A0A0R3A8F0</accession>
<dbReference type="EMBL" id="JYLN01000010">
    <property type="protein sequence ID" value="KRP69696.1"/>
    <property type="molecule type" value="Genomic_DNA"/>
</dbReference>
<dbReference type="PATRIC" id="fig|1615673.3.peg.137"/>
<gene>
    <name evidence="2" type="ORF">TX23_22685</name>
</gene>
<evidence type="ECO:0000313" key="2">
    <source>
        <dbReference type="EMBL" id="KRP69696.1"/>
    </source>
</evidence>
<proteinExistence type="predicted"/>
<feature type="compositionally biased region" description="Low complexity" evidence="1">
    <location>
        <begin position="131"/>
        <end position="142"/>
    </location>
</feature>
<feature type="region of interest" description="Disordered" evidence="1">
    <location>
        <begin position="131"/>
        <end position="150"/>
    </location>
</feature>
<dbReference type="SUPFAM" id="SSF52172">
    <property type="entry name" value="CheY-like"/>
    <property type="match status" value="1"/>
</dbReference>
<evidence type="ECO:0000313" key="3">
    <source>
        <dbReference type="Proteomes" id="UP000050852"/>
    </source>
</evidence>
<name>A0A0R3A8F0_9PSED</name>
<dbReference type="Proteomes" id="UP000050852">
    <property type="component" value="Unassembled WGS sequence"/>
</dbReference>
<evidence type="ECO:0008006" key="4">
    <source>
        <dbReference type="Google" id="ProtNLM"/>
    </source>
</evidence>